<dbReference type="PANTHER" id="PTHR40055">
    <property type="entry name" value="TRANSCRIPTIONAL REGULATOR YGIV-RELATED"/>
    <property type="match status" value="1"/>
</dbReference>
<comment type="caution">
    <text evidence="5">The sequence shown here is derived from an EMBL/GenBank/DDBJ whole genome shotgun (WGS) entry which is preliminary data.</text>
</comment>
<keyword evidence="2" id="KW-0238">DNA-binding</keyword>
<organism evidence="5 6">
    <name type="scientific">Chitinophaga hostae</name>
    <dbReference type="NCBI Taxonomy" id="2831022"/>
    <lineage>
        <taxon>Bacteria</taxon>
        <taxon>Pseudomonadati</taxon>
        <taxon>Bacteroidota</taxon>
        <taxon>Chitinophagia</taxon>
        <taxon>Chitinophagales</taxon>
        <taxon>Chitinophagaceae</taxon>
        <taxon>Chitinophaga</taxon>
    </lineage>
</organism>
<dbReference type="InterPro" id="IPR018062">
    <property type="entry name" value="HTH_AraC-typ_CS"/>
</dbReference>
<sequence>MKPKGSTREDYLKRINLVIAYIDDNMGEEISLKKLAEISNFSPFHFHRIFKAFQNETFSAYISRIRIQRAALLLRYSELSIEAIAYLIGYQTASSLSRAFKLSYGATPIEYKHQSNVYLFIKNDMKQDNQLKLTLPHPDMVHQQDLQVIYIRLTGSPATVDYPGAFARLWNHLAEEKYIPDQVSHIGIYHDDPKVTSHEKLRSDICLTINREIQPRGDIGVKTITGGKYAVFRYKGPYHHLGNIHDMIFREWLPESGYELRDEPFFEKFVSDPDKTAPDKQEVDIYIPVIQPF</sequence>
<dbReference type="RefSeq" id="WP_211974349.1">
    <property type="nucleotide sequence ID" value="NZ_CBFHAM010000011.1"/>
</dbReference>
<evidence type="ECO:0000256" key="1">
    <source>
        <dbReference type="ARBA" id="ARBA00023015"/>
    </source>
</evidence>
<dbReference type="PROSITE" id="PS01124">
    <property type="entry name" value="HTH_ARAC_FAMILY_2"/>
    <property type="match status" value="1"/>
</dbReference>
<gene>
    <name evidence="5" type="ORF">KE626_18185</name>
</gene>
<dbReference type="Pfam" id="PF06445">
    <property type="entry name" value="GyrI-like"/>
    <property type="match status" value="1"/>
</dbReference>
<dbReference type="EMBL" id="JAGTXB010000008">
    <property type="protein sequence ID" value="MBS0029258.1"/>
    <property type="molecule type" value="Genomic_DNA"/>
</dbReference>
<keyword evidence="1" id="KW-0805">Transcription regulation</keyword>
<dbReference type="Gene3D" id="1.10.10.60">
    <property type="entry name" value="Homeodomain-like"/>
    <property type="match status" value="2"/>
</dbReference>
<evidence type="ECO:0000259" key="4">
    <source>
        <dbReference type="PROSITE" id="PS01124"/>
    </source>
</evidence>
<reference evidence="5 6" key="1">
    <citation type="submission" date="2021-04" db="EMBL/GenBank/DDBJ databases">
        <title>Chitinophaga sp. nov., isolated from the rhizosphere soil.</title>
        <authorList>
            <person name="He S."/>
        </authorList>
    </citation>
    <scope>NUCLEOTIDE SEQUENCE [LARGE SCALE GENOMIC DNA]</scope>
    <source>
        <strain evidence="5 6">2R12</strain>
    </source>
</reference>
<dbReference type="InterPro" id="IPR029442">
    <property type="entry name" value="GyrI-like"/>
</dbReference>
<dbReference type="InterPro" id="IPR018060">
    <property type="entry name" value="HTH_AraC"/>
</dbReference>
<evidence type="ECO:0000256" key="3">
    <source>
        <dbReference type="ARBA" id="ARBA00023163"/>
    </source>
</evidence>
<keyword evidence="6" id="KW-1185">Reference proteome</keyword>
<dbReference type="PROSITE" id="PS00041">
    <property type="entry name" value="HTH_ARAC_FAMILY_1"/>
    <property type="match status" value="1"/>
</dbReference>
<protein>
    <submittedName>
        <fullName evidence="5">AraC family transcriptional regulator</fullName>
    </submittedName>
</protein>
<evidence type="ECO:0000313" key="5">
    <source>
        <dbReference type="EMBL" id="MBS0029258.1"/>
    </source>
</evidence>
<keyword evidence="3" id="KW-0804">Transcription</keyword>
<dbReference type="SUPFAM" id="SSF46689">
    <property type="entry name" value="Homeodomain-like"/>
    <property type="match status" value="2"/>
</dbReference>
<proteinExistence type="predicted"/>
<accession>A0ABS5J1Z6</accession>
<dbReference type="Proteomes" id="UP000676386">
    <property type="component" value="Unassembled WGS sequence"/>
</dbReference>
<feature type="domain" description="HTH araC/xylS-type" evidence="4">
    <location>
        <begin position="16"/>
        <end position="114"/>
    </location>
</feature>
<dbReference type="Pfam" id="PF12833">
    <property type="entry name" value="HTH_18"/>
    <property type="match status" value="1"/>
</dbReference>
<dbReference type="SMART" id="SM00871">
    <property type="entry name" value="AraC_E_bind"/>
    <property type="match status" value="1"/>
</dbReference>
<dbReference type="SUPFAM" id="SSF55136">
    <property type="entry name" value="Probable bacterial effector-binding domain"/>
    <property type="match status" value="1"/>
</dbReference>
<dbReference type="InterPro" id="IPR010499">
    <property type="entry name" value="AraC_E-bd"/>
</dbReference>
<evidence type="ECO:0000313" key="6">
    <source>
        <dbReference type="Proteomes" id="UP000676386"/>
    </source>
</evidence>
<name>A0ABS5J1Z6_9BACT</name>
<dbReference type="InterPro" id="IPR011256">
    <property type="entry name" value="Reg_factor_effector_dom_sf"/>
</dbReference>
<evidence type="ECO:0000256" key="2">
    <source>
        <dbReference type="ARBA" id="ARBA00023125"/>
    </source>
</evidence>
<dbReference type="InterPro" id="IPR050908">
    <property type="entry name" value="SmbC-like"/>
</dbReference>
<dbReference type="InterPro" id="IPR009057">
    <property type="entry name" value="Homeodomain-like_sf"/>
</dbReference>
<dbReference type="PANTHER" id="PTHR40055:SF1">
    <property type="entry name" value="TRANSCRIPTIONAL REGULATOR YGIV-RELATED"/>
    <property type="match status" value="1"/>
</dbReference>
<dbReference type="Gene3D" id="3.20.80.10">
    <property type="entry name" value="Regulatory factor, effector binding domain"/>
    <property type="match status" value="1"/>
</dbReference>
<dbReference type="SMART" id="SM00342">
    <property type="entry name" value="HTH_ARAC"/>
    <property type="match status" value="1"/>
</dbReference>